<evidence type="ECO:0000313" key="3">
    <source>
        <dbReference type="EMBL" id="MDN7129224.1"/>
    </source>
</evidence>
<protein>
    <submittedName>
        <fullName evidence="2">Polysaccharide pyruvyl transferase family protein</fullName>
    </submittedName>
</protein>
<name>A0AAW7R026_9GAMM</name>
<gene>
    <name evidence="2" type="ORF">J6I90_06290</name>
    <name evidence="3" type="ORF">J6I92_05015</name>
</gene>
<comment type="caution">
    <text evidence="2">The sequence shown here is derived from an EMBL/GenBank/DDBJ whole genome shotgun (WGS) entry which is preliminary data.</text>
</comment>
<dbReference type="AlphaFoldDB" id="A0AAW7R026"/>
<reference evidence="4 5" key="1">
    <citation type="submission" date="2021-03" db="EMBL/GenBank/DDBJ databases">
        <title>Pseudidiomarina terrestris, a new bacterium isolated from saline soil.</title>
        <authorList>
            <person name="Galisteo C."/>
            <person name="De La Haba R."/>
            <person name="Sanchez-Porro C."/>
            <person name="Ventosa A."/>
        </authorList>
    </citation>
    <scope>NUCLEOTIDE SEQUENCE [LARGE SCALE GENOMIC DNA]</scope>
    <source>
        <strain evidence="2 5">1APP75-32.1</strain>
        <strain evidence="4">1APR75-15</strain>
        <strain evidence="3">1ASR75-15</strain>
    </source>
</reference>
<feature type="domain" description="Polysaccharide pyruvyl transferase" evidence="1">
    <location>
        <begin position="27"/>
        <end position="325"/>
    </location>
</feature>
<dbReference type="GO" id="GO:0016740">
    <property type="term" value="F:transferase activity"/>
    <property type="evidence" value="ECO:0007669"/>
    <property type="project" value="UniProtKB-KW"/>
</dbReference>
<evidence type="ECO:0000313" key="4">
    <source>
        <dbReference type="Proteomes" id="UP001169491"/>
    </source>
</evidence>
<dbReference type="Proteomes" id="UP001169491">
    <property type="component" value="Unassembled WGS sequence"/>
</dbReference>
<organism evidence="2 5">
    <name type="scientific">Pseudidiomarina terrestris</name>
    <dbReference type="NCBI Taxonomy" id="2820060"/>
    <lineage>
        <taxon>Bacteria</taxon>
        <taxon>Pseudomonadati</taxon>
        <taxon>Pseudomonadota</taxon>
        <taxon>Gammaproteobacteria</taxon>
        <taxon>Alteromonadales</taxon>
        <taxon>Idiomarinaceae</taxon>
        <taxon>Pseudidiomarina</taxon>
    </lineage>
</organism>
<dbReference type="RefSeq" id="WP_301774440.1">
    <property type="nucleotide sequence ID" value="NZ_JAGGJB010000003.1"/>
</dbReference>
<dbReference type="Proteomes" id="UP001169492">
    <property type="component" value="Unassembled WGS sequence"/>
</dbReference>
<keyword evidence="4" id="KW-1185">Reference proteome</keyword>
<dbReference type="InterPro" id="IPR007345">
    <property type="entry name" value="Polysacch_pyruvyl_Trfase"/>
</dbReference>
<dbReference type="Pfam" id="PF04230">
    <property type="entry name" value="PS_pyruv_trans"/>
    <property type="match status" value="1"/>
</dbReference>
<evidence type="ECO:0000259" key="1">
    <source>
        <dbReference type="Pfam" id="PF04230"/>
    </source>
</evidence>
<keyword evidence="2" id="KW-0808">Transferase</keyword>
<evidence type="ECO:0000313" key="2">
    <source>
        <dbReference type="EMBL" id="MDN7124485.1"/>
    </source>
</evidence>
<dbReference type="EMBL" id="JAGGJB010000003">
    <property type="protein sequence ID" value="MDN7124485.1"/>
    <property type="molecule type" value="Genomic_DNA"/>
</dbReference>
<sequence length="408" mass="46179">MSASSSIHEKPENKMKVAILTQPLGHNYGGLLQAFALQRLLESVGYQVETIDRRSSPSLPLKLKITVRHYWAYCTGKAKFPGIQRSLNELNKNLLQFRAEMIALSPQINSSEGLREYIIENGFSAIVVGSDQVWRPRFSPSLKDFFLEFATDIEGLKRISYAASFGVDDFDVPNERLHCFSGLLAKFDGVSVRELSGVAICREKLNYPAAKVLLDPTLYFDQSFYRGYSKKSKASRSEPYIATYLLDATQERARLVSELAQRAKLPSRELMHAQTSYFDKDGMPLPAVEDWLADFENAEYVITDSFHGCVFAIIFNKKFIAIGNSMRGLDRFESLLTLFCLSERLIRDGSLTDYDTIYAELDKNVDWEEVELIRASQKDNALSFISAHFPSLTADRQGNELRCESGDE</sequence>
<dbReference type="EMBL" id="JAGGJC010000001">
    <property type="protein sequence ID" value="MDN7129224.1"/>
    <property type="molecule type" value="Genomic_DNA"/>
</dbReference>
<evidence type="ECO:0000313" key="5">
    <source>
        <dbReference type="Proteomes" id="UP001169492"/>
    </source>
</evidence>
<accession>A0AAW7R026</accession>
<proteinExistence type="predicted"/>